<evidence type="ECO:0000313" key="1">
    <source>
        <dbReference type="EMBL" id="KMU73639.1"/>
    </source>
</evidence>
<accession>A0A0J8QML6</accession>
<dbReference type="AlphaFoldDB" id="A0A0J8QML6"/>
<reference evidence="2" key="1">
    <citation type="journal article" date="2010" name="Genome Res.">
        <title>Population genomic sequencing of Coccidioides fungi reveals recent hybridization and transposon control.</title>
        <authorList>
            <person name="Neafsey D.E."/>
            <person name="Barker B.M."/>
            <person name="Sharpton T.J."/>
            <person name="Stajich J.E."/>
            <person name="Park D.J."/>
            <person name="Whiston E."/>
            <person name="Hung C.-Y."/>
            <person name="McMahan C."/>
            <person name="White J."/>
            <person name="Sykes S."/>
            <person name="Heiman D."/>
            <person name="Young S."/>
            <person name="Zeng Q."/>
            <person name="Abouelleil A."/>
            <person name="Aftuck L."/>
            <person name="Bessette D."/>
            <person name="Brown A."/>
            <person name="FitzGerald M."/>
            <person name="Lui A."/>
            <person name="Macdonald J.P."/>
            <person name="Priest M."/>
            <person name="Orbach M.J."/>
            <person name="Galgiani J.N."/>
            <person name="Kirkland T.N."/>
            <person name="Cole G.T."/>
            <person name="Birren B.W."/>
            <person name="Henn M.R."/>
            <person name="Taylor J.W."/>
            <person name="Rounsley S.D."/>
        </authorList>
    </citation>
    <scope>NUCLEOTIDE SEQUENCE [LARGE SCALE GENOMIC DNA]</scope>
    <source>
        <strain evidence="2">RMSCC 3703</strain>
    </source>
</reference>
<name>A0A0J8QML6_COCIT</name>
<evidence type="ECO:0000313" key="2">
    <source>
        <dbReference type="Proteomes" id="UP000054559"/>
    </source>
</evidence>
<protein>
    <submittedName>
        <fullName evidence="1">Uncharacterized protein</fullName>
    </submittedName>
</protein>
<organism evidence="1 2">
    <name type="scientific">Coccidioides immitis RMSCC 3703</name>
    <dbReference type="NCBI Taxonomy" id="454286"/>
    <lineage>
        <taxon>Eukaryota</taxon>
        <taxon>Fungi</taxon>
        <taxon>Dikarya</taxon>
        <taxon>Ascomycota</taxon>
        <taxon>Pezizomycotina</taxon>
        <taxon>Eurotiomycetes</taxon>
        <taxon>Eurotiomycetidae</taxon>
        <taxon>Onygenales</taxon>
        <taxon>Onygenaceae</taxon>
        <taxon>Coccidioides</taxon>
    </lineage>
</organism>
<sequence length="64" mass="7455">MKRKRVGNSLPVTFRMLTIRIHISVDSGYLHNIPLDRINKSVPMSNHPFLYLRPRSETYDSTAI</sequence>
<proteinExistence type="predicted"/>
<dbReference type="EMBL" id="DS268131">
    <property type="protein sequence ID" value="KMU73639.1"/>
    <property type="molecule type" value="Genomic_DNA"/>
</dbReference>
<gene>
    <name evidence="1" type="ORF">CISG_03689</name>
</gene>
<dbReference type="Proteomes" id="UP000054559">
    <property type="component" value="Unassembled WGS sequence"/>
</dbReference>